<name>A0A9D2M3Z4_9FIRM</name>
<sequence>MQGRFVCSKGNATPLFRLPASGHPSGERGLAFYSLPGIVQGNLMVQSKHNRQHAAMSGRLSFCAEANAIYQAEFSSRDATLKMELLRGNDLHFLREDAPSEDIALEQMRFDDGKRPASDNILGCFYVQETKRLFLSGLLLAVPIAYLVLAAGQSPWLWLLPVGLPVLMWILMFAVGAKRYQKIFDGLTMQQQDDITQEFAVPHPIYRLFGGEVHLLPSCLICRHRGQLSLILLDQIVSAQSISYSQTMHLTKTLILNLKTGQTHQLEFTLGHQKDLLSVLAWLKQKNPAILQER</sequence>
<evidence type="ECO:0000256" key="1">
    <source>
        <dbReference type="SAM" id="Phobius"/>
    </source>
</evidence>
<evidence type="ECO:0000313" key="2">
    <source>
        <dbReference type="EMBL" id="HJB40229.1"/>
    </source>
</evidence>
<accession>A0A9D2M3Z4</accession>
<dbReference type="EMBL" id="DWYA01000061">
    <property type="protein sequence ID" value="HJB40229.1"/>
    <property type="molecule type" value="Genomic_DNA"/>
</dbReference>
<feature type="transmembrane region" description="Helical" evidence="1">
    <location>
        <begin position="158"/>
        <end position="177"/>
    </location>
</feature>
<proteinExistence type="predicted"/>
<evidence type="ECO:0000313" key="3">
    <source>
        <dbReference type="Proteomes" id="UP000824209"/>
    </source>
</evidence>
<dbReference type="AlphaFoldDB" id="A0A9D2M3Z4"/>
<keyword evidence="1" id="KW-0472">Membrane</keyword>
<gene>
    <name evidence="2" type="ORF">H9943_07515</name>
</gene>
<reference evidence="2" key="2">
    <citation type="submission" date="2021-04" db="EMBL/GenBank/DDBJ databases">
        <authorList>
            <person name="Gilroy R."/>
        </authorList>
    </citation>
    <scope>NUCLEOTIDE SEQUENCE</scope>
    <source>
        <strain evidence="2">ChiBcec8-14828</strain>
    </source>
</reference>
<reference evidence="2" key="1">
    <citation type="journal article" date="2021" name="PeerJ">
        <title>Extensive microbial diversity within the chicken gut microbiome revealed by metagenomics and culture.</title>
        <authorList>
            <person name="Gilroy R."/>
            <person name="Ravi A."/>
            <person name="Getino M."/>
            <person name="Pursley I."/>
            <person name="Horton D.L."/>
            <person name="Alikhan N.F."/>
            <person name="Baker D."/>
            <person name="Gharbi K."/>
            <person name="Hall N."/>
            <person name="Watson M."/>
            <person name="Adriaenssens E.M."/>
            <person name="Foster-Nyarko E."/>
            <person name="Jarju S."/>
            <person name="Secka A."/>
            <person name="Antonio M."/>
            <person name="Oren A."/>
            <person name="Chaudhuri R.R."/>
            <person name="La Ragione R."/>
            <person name="Hildebrand F."/>
            <person name="Pallen M.J."/>
        </authorList>
    </citation>
    <scope>NUCLEOTIDE SEQUENCE</scope>
    <source>
        <strain evidence="2">ChiBcec8-14828</strain>
    </source>
</reference>
<keyword evidence="1" id="KW-0812">Transmembrane</keyword>
<protein>
    <submittedName>
        <fullName evidence="2">Uncharacterized protein</fullName>
    </submittedName>
</protein>
<keyword evidence="1" id="KW-1133">Transmembrane helix</keyword>
<comment type="caution">
    <text evidence="2">The sequence shown here is derived from an EMBL/GenBank/DDBJ whole genome shotgun (WGS) entry which is preliminary data.</text>
</comment>
<dbReference type="Proteomes" id="UP000824209">
    <property type="component" value="Unassembled WGS sequence"/>
</dbReference>
<organism evidence="2 3">
    <name type="scientific">Candidatus Ruthenibacterium avium</name>
    <dbReference type="NCBI Taxonomy" id="2838751"/>
    <lineage>
        <taxon>Bacteria</taxon>
        <taxon>Bacillati</taxon>
        <taxon>Bacillota</taxon>
        <taxon>Clostridia</taxon>
        <taxon>Eubacteriales</taxon>
        <taxon>Oscillospiraceae</taxon>
        <taxon>Ruthenibacterium</taxon>
    </lineage>
</organism>
<feature type="transmembrane region" description="Helical" evidence="1">
    <location>
        <begin position="133"/>
        <end position="152"/>
    </location>
</feature>